<dbReference type="STRING" id="1414854.GQ61_07500"/>
<gene>
    <name evidence="3" type="ORF">GQ61_07500</name>
</gene>
<dbReference type="KEGG" id="naf:GQ61_07500"/>
<dbReference type="EMBL" id="CP008743">
    <property type="protein sequence ID" value="ARN85152.1"/>
    <property type="molecule type" value="Genomic_DNA"/>
</dbReference>
<evidence type="ECO:0000313" key="4">
    <source>
        <dbReference type="Proteomes" id="UP000237351"/>
    </source>
</evidence>
<sequence length="1031" mass="115765">MRQFLKHFIKAAAFLSVLVALMLGGLYWYLTSSPLILNSYASAIEREFEKLAPGLEMHFANATLEWPKFFKPLRIRLKELKVYKKGDQKALAAEIPEMQLKFNLFHILEGRLWPSVMQIHRPELNMTYAPDQESSFLFASTSKEEFIGNLLDQFVNHADFASFLKKIEIIEGRVIVENLPEEFHFWQKQTVNLGLARGRHGYEGHVEIKGEDLSISGMMHFSPKEGRWKAELSFSQLPVANFISLLSNNYKDKLTGLTLLLSGTGDLTYSKKEGLENFQLSVESTSGQWDNLKIFEGPLPIDAFRFAGEFSNHQIRINTLTFTSKEAQGHLEGKIDLNRENKTAHVDVIGGVENVPIDDLKFLWPKGLAEVPRDWVTNNIKKAKVPAATLVLKSDVHYGDDQIKVDIKDLHGEIDILNARVRYLEKMPMVEGVNGKAWYDDKTFRIVVTSGTTFKQNIKNGEILITDLDVKDQNITIDLDVMGPFSEALQLLDHEPMGYAKSLGLLPAHCSGEGTTKLHLAFPLERKTTFKELKIESESRLTSVGLLNPISQVPATLQEGEFLLKVNNDKLSAEGKALINRLPAKITWQKNFDEALEIENTLTVESSIDSFGLAKLGFLLEDNLKGQAPLTLQYQSKGEKAHLSFKCNLEPVDLFILGIEKTRGLPGEFKAKIDFENGKPRYFKDLSLTAKDLLNVVASGSFDKSGKGFETVDFASFKLGKTEGKLHLKRNKMGVETVYFDGLVFDLEPILEYLEKSSQTTFDRPVDIRLRADQLYMGPHRLFHNSSIYLGYSQDKIRHLEGDLYLSAQAGNRLVKIRLKSNNDHQRSFELSTNHAGNFMSIMDWSENVRGGVLKIKASHDGPTTEPWQGTIKLKDFALIKAPLLGKLLTLAFPTGFMELFSDDGLRFNLFNANFQYTPEKLLIKDGRAAGTSLGISVSGLIYPKQGKLALQGNLIPAYFLNTLLNKIPLLGELLTGGKNEGLFAVSYSMSGDMVKPKISVNPLSVLTPGIIRKIFSTEDEDPQELQSSRK</sequence>
<keyword evidence="4" id="KW-1185">Reference proteome</keyword>
<reference evidence="3 4" key="1">
    <citation type="submission" date="2014-06" db="EMBL/GenBank/DDBJ databases">
        <title>The genome of the endonuclear symbiont Nucleicultrix amoebiphila.</title>
        <authorList>
            <person name="Schulz F."/>
            <person name="Horn M."/>
        </authorList>
    </citation>
    <scope>NUCLEOTIDE SEQUENCE [LARGE SCALE GENOMIC DNA]</scope>
    <source>
        <strain evidence="3 4">FS5</strain>
    </source>
</reference>
<dbReference type="InterPro" id="IPR025263">
    <property type="entry name" value="YhdP_central"/>
</dbReference>
<feature type="transmembrane region" description="Helical" evidence="1">
    <location>
        <begin position="12"/>
        <end position="30"/>
    </location>
</feature>
<dbReference type="AlphaFoldDB" id="A0A1W6N5U2"/>
<name>A0A1W6N5U2_9PROT</name>
<accession>A0A1W6N5U2</accession>
<proteinExistence type="predicted"/>
<protein>
    <recommendedName>
        <fullName evidence="2">YhdP central domain-containing protein</fullName>
    </recommendedName>
</protein>
<organism evidence="3 4">
    <name type="scientific">Candidatus Nucleicultrix amoebiphila FS5</name>
    <dbReference type="NCBI Taxonomy" id="1414854"/>
    <lineage>
        <taxon>Bacteria</taxon>
        <taxon>Pseudomonadati</taxon>
        <taxon>Pseudomonadota</taxon>
        <taxon>Alphaproteobacteria</taxon>
        <taxon>Holosporales</taxon>
        <taxon>Candidatus Nucleicultricaceae</taxon>
        <taxon>Candidatus Nucleicultrix</taxon>
    </lineage>
</organism>
<dbReference type="Proteomes" id="UP000237351">
    <property type="component" value="Chromosome"/>
</dbReference>
<feature type="domain" description="YhdP central" evidence="2">
    <location>
        <begin position="276"/>
        <end position="796"/>
    </location>
</feature>
<evidence type="ECO:0000259" key="2">
    <source>
        <dbReference type="Pfam" id="PF13116"/>
    </source>
</evidence>
<evidence type="ECO:0000256" key="1">
    <source>
        <dbReference type="SAM" id="Phobius"/>
    </source>
</evidence>
<keyword evidence="1" id="KW-0472">Membrane</keyword>
<evidence type="ECO:0000313" key="3">
    <source>
        <dbReference type="EMBL" id="ARN85152.1"/>
    </source>
</evidence>
<keyword evidence="1" id="KW-0812">Transmembrane</keyword>
<keyword evidence="1" id="KW-1133">Transmembrane helix</keyword>
<dbReference type="Pfam" id="PF13116">
    <property type="entry name" value="YhdP"/>
    <property type="match status" value="1"/>
</dbReference>